<sequence>MPKRPPLHAKADDKARERRNDQARGSARARGYTAQWDREARAFLLLNPVCAYCDADGRTAAAKVVDHLYPQRQWPGAFWERRWWVPSCRPCHDGMKQQVERQGREAIDDLARRLGMPTMGEAARG</sequence>
<proteinExistence type="predicted"/>
<evidence type="ECO:0000313" key="2">
    <source>
        <dbReference type="EMBL" id="MFD1330786.1"/>
    </source>
</evidence>
<organism evidence="2 3">
    <name type="scientific">Methylopila musalis</name>
    <dbReference type="NCBI Taxonomy" id="1134781"/>
    <lineage>
        <taxon>Bacteria</taxon>
        <taxon>Pseudomonadati</taxon>
        <taxon>Pseudomonadota</taxon>
        <taxon>Alphaproteobacteria</taxon>
        <taxon>Hyphomicrobiales</taxon>
        <taxon>Methylopilaceae</taxon>
        <taxon>Methylopila</taxon>
    </lineage>
</organism>
<dbReference type="Gene3D" id="1.10.30.50">
    <property type="match status" value="1"/>
</dbReference>
<evidence type="ECO:0000313" key="3">
    <source>
        <dbReference type="Proteomes" id="UP001597171"/>
    </source>
</evidence>
<comment type="caution">
    <text evidence="2">The sequence shown here is derived from an EMBL/GenBank/DDBJ whole genome shotgun (WGS) entry which is preliminary data.</text>
</comment>
<dbReference type="RefSeq" id="WP_378773981.1">
    <property type="nucleotide sequence ID" value="NZ_JBHTMX010000006.1"/>
</dbReference>
<feature type="compositionally biased region" description="Basic and acidic residues" evidence="1">
    <location>
        <begin position="9"/>
        <end position="22"/>
    </location>
</feature>
<gene>
    <name evidence="2" type="ORF">ACFQ4O_02110</name>
</gene>
<evidence type="ECO:0000256" key="1">
    <source>
        <dbReference type="SAM" id="MobiDB-lite"/>
    </source>
</evidence>
<dbReference type="GO" id="GO:0004519">
    <property type="term" value="F:endonuclease activity"/>
    <property type="evidence" value="ECO:0007669"/>
    <property type="project" value="UniProtKB-KW"/>
</dbReference>
<keyword evidence="2" id="KW-0378">Hydrolase</keyword>
<dbReference type="EMBL" id="JBHTMX010000006">
    <property type="protein sequence ID" value="MFD1330786.1"/>
    <property type="molecule type" value="Genomic_DNA"/>
</dbReference>
<reference evidence="3" key="1">
    <citation type="journal article" date="2019" name="Int. J. Syst. Evol. Microbiol.">
        <title>The Global Catalogue of Microorganisms (GCM) 10K type strain sequencing project: providing services to taxonomists for standard genome sequencing and annotation.</title>
        <authorList>
            <consortium name="The Broad Institute Genomics Platform"/>
            <consortium name="The Broad Institute Genome Sequencing Center for Infectious Disease"/>
            <person name="Wu L."/>
            <person name="Ma J."/>
        </authorList>
    </citation>
    <scope>NUCLEOTIDE SEQUENCE [LARGE SCALE GENOMIC DNA]</scope>
    <source>
        <strain evidence="3">CCUG 61696</strain>
    </source>
</reference>
<protein>
    <submittedName>
        <fullName evidence="2">HNH endonuclease</fullName>
    </submittedName>
</protein>
<keyword evidence="2" id="KW-0540">Nuclease</keyword>
<accession>A0ABW3Z3I9</accession>
<feature type="region of interest" description="Disordered" evidence="1">
    <location>
        <begin position="1"/>
        <end position="31"/>
    </location>
</feature>
<name>A0ABW3Z3I9_9HYPH</name>
<keyword evidence="2" id="KW-0255">Endonuclease</keyword>
<keyword evidence="3" id="KW-1185">Reference proteome</keyword>
<dbReference type="Proteomes" id="UP001597171">
    <property type="component" value="Unassembled WGS sequence"/>
</dbReference>